<dbReference type="Proteomes" id="UP000239480">
    <property type="component" value="Unassembled WGS sequence"/>
</dbReference>
<protein>
    <submittedName>
        <fullName evidence="1">Head-tail adaptor</fullName>
    </submittedName>
</protein>
<gene>
    <name evidence="1" type="ORF">CLV78_101309</name>
</gene>
<dbReference type="Pfam" id="PF05521">
    <property type="entry name" value="Phage_HCP"/>
    <property type="match status" value="1"/>
</dbReference>
<name>A0A2T0RYF8_9RHOB</name>
<accession>A0A2T0RYF8</accession>
<reference evidence="1 2" key="1">
    <citation type="submission" date="2018-03" db="EMBL/GenBank/DDBJ databases">
        <title>Genomic Encyclopedia of Archaeal and Bacterial Type Strains, Phase II (KMG-II): from individual species to whole genera.</title>
        <authorList>
            <person name="Goeker M."/>
        </authorList>
    </citation>
    <scope>NUCLEOTIDE SEQUENCE [LARGE SCALE GENOMIC DNA]</scope>
    <source>
        <strain evidence="1 2">DSM 29328</strain>
    </source>
</reference>
<dbReference type="AlphaFoldDB" id="A0A2T0RYF8"/>
<evidence type="ECO:0000313" key="1">
    <source>
        <dbReference type="EMBL" id="PRY26214.1"/>
    </source>
</evidence>
<comment type="caution">
    <text evidence="1">The sequence shown here is derived from an EMBL/GenBank/DDBJ whole genome shotgun (WGS) entry which is preliminary data.</text>
</comment>
<dbReference type="RefSeq" id="WP_106203010.1">
    <property type="nucleotide sequence ID" value="NZ_PVTD01000001.1"/>
</dbReference>
<dbReference type="EMBL" id="PVTD01000001">
    <property type="protein sequence ID" value="PRY26214.1"/>
    <property type="molecule type" value="Genomic_DNA"/>
</dbReference>
<dbReference type="InterPro" id="IPR038666">
    <property type="entry name" value="SSP1_head-tail_sf"/>
</dbReference>
<organism evidence="1 2">
    <name type="scientific">Aliiruegeria haliotis</name>
    <dbReference type="NCBI Taxonomy" id="1280846"/>
    <lineage>
        <taxon>Bacteria</taxon>
        <taxon>Pseudomonadati</taxon>
        <taxon>Pseudomonadota</taxon>
        <taxon>Alphaproteobacteria</taxon>
        <taxon>Rhodobacterales</taxon>
        <taxon>Roseobacteraceae</taxon>
        <taxon>Aliiruegeria</taxon>
    </lineage>
</organism>
<evidence type="ECO:0000313" key="2">
    <source>
        <dbReference type="Proteomes" id="UP000239480"/>
    </source>
</evidence>
<proteinExistence type="predicted"/>
<dbReference type="Gene3D" id="2.40.10.270">
    <property type="entry name" value="Bacteriophage SPP1 head-tail adaptor protein"/>
    <property type="match status" value="1"/>
</dbReference>
<sequence length="115" mass="12698">MARVQPALRRKLGLETLERTPDGAGGYTESWRQLGSLWADVKAGSGREVGGNDLELSSVTFRVTVRASPVGAESRPLPEQRFREGDRIYHILSVAEAEPLGRYLVCTTREERVSA</sequence>
<keyword evidence="2" id="KW-1185">Reference proteome</keyword>
<dbReference type="OrthoDB" id="7570189at2"/>
<dbReference type="InterPro" id="IPR008767">
    <property type="entry name" value="Phage_SPP1_head-tail_adaptor"/>
</dbReference>